<protein>
    <recommendedName>
        <fullName evidence="2 6">peptidylprolyl isomerase</fullName>
        <ecNumber evidence="2 6">5.2.1.8</ecNumber>
    </recommendedName>
</protein>
<comment type="similarity">
    <text evidence="5">Belongs to the FKBP-type PPIase family. FKBP1 subfamily.</text>
</comment>
<evidence type="ECO:0000313" key="8">
    <source>
        <dbReference type="EMBL" id="KAK7469405.1"/>
    </source>
</evidence>
<dbReference type="EMBL" id="JBANRG010000003">
    <property type="protein sequence ID" value="KAK7469405.1"/>
    <property type="molecule type" value="Genomic_DNA"/>
</dbReference>
<dbReference type="Proteomes" id="UP001498398">
    <property type="component" value="Unassembled WGS sequence"/>
</dbReference>
<evidence type="ECO:0000256" key="2">
    <source>
        <dbReference type="ARBA" id="ARBA00013194"/>
    </source>
</evidence>
<evidence type="ECO:0000256" key="6">
    <source>
        <dbReference type="PROSITE-ProRule" id="PRU00277"/>
    </source>
</evidence>
<dbReference type="Gene3D" id="3.10.50.40">
    <property type="match status" value="1"/>
</dbReference>
<accession>A0ABR1JYZ4</accession>
<comment type="caution">
    <text evidence="8">The sequence shown here is derived from an EMBL/GenBank/DDBJ whole genome shotgun (WGS) entry which is preliminary data.</text>
</comment>
<evidence type="ECO:0000259" key="7">
    <source>
        <dbReference type="PROSITE" id="PS50059"/>
    </source>
</evidence>
<evidence type="ECO:0000256" key="4">
    <source>
        <dbReference type="ARBA" id="ARBA00023235"/>
    </source>
</evidence>
<gene>
    <name evidence="8" type="ORF">VKT23_003879</name>
</gene>
<dbReference type="SUPFAM" id="SSF54534">
    <property type="entry name" value="FKBP-like"/>
    <property type="match status" value="1"/>
</dbReference>
<comment type="catalytic activity">
    <reaction evidence="1 6">
        <text>[protein]-peptidylproline (omega=180) = [protein]-peptidylproline (omega=0)</text>
        <dbReference type="Rhea" id="RHEA:16237"/>
        <dbReference type="Rhea" id="RHEA-COMP:10747"/>
        <dbReference type="Rhea" id="RHEA-COMP:10748"/>
        <dbReference type="ChEBI" id="CHEBI:83833"/>
        <dbReference type="ChEBI" id="CHEBI:83834"/>
        <dbReference type="EC" id="5.2.1.8"/>
    </reaction>
</comment>
<evidence type="ECO:0000313" key="9">
    <source>
        <dbReference type="Proteomes" id="UP001498398"/>
    </source>
</evidence>
<keyword evidence="9" id="KW-1185">Reference proteome</keyword>
<proteinExistence type="inferred from homology"/>
<evidence type="ECO:0000256" key="5">
    <source>
        <dbReference type="ARBA" id="ARBA00038106"/>
    </source>
</evidence>
<dbReference type="InterPro" id="IPR050689">
    <property type="entry name" value="FKBP-type_PPIase"/>
</dbReference>
<dbReference type="Pfam" id="PF00254">
    <property type="entry name" value="FKBP_C"/>
    <property type="match status" value="1"/>
</dbReference>
<keyword evidence="3 6" id="KW-0697">Rotamase</keyword>
<evidence type="ECO:0000256" key="1">
    <source>
        <dbReference type="ARBA" id="ARBA00000971"/>
    </source>
</evidence>
<evidence type="ECO:0000256" key="3">
    <source>
        <dbReference type="ARBA" id="ARBA00023110"/>
    </source>
</evidence>
<sequence length="197" mass="21966">MHATAFVYNGMKHWRNFFMFFEGPQGSSLPNTVLLTIVASGKHLTDNKLLKYYKNLGQGRFFHQFLSMSVSIERIFSGDGRNYPESGDIVSIHYVGRLNDGSTFDSTYDRGRPFVVEIGIGKVIQGWDNGVPQLSKGEKVLMKVPPELAYGERGVPPIIPPNSTLTFEMELIDIVRPSDVLDLDRLCSLAPRIAAVA</sequence>
<dbReference type="PANTHER" id="PTHR10516">
    <property type="entry name" value="PEPTIDYL-PROLYL CIS-TRANS ISOMERASE"/>
    <property type="match status" value="1"/>
</dbReference>
<reference evidence="8 9" key="1">
    <citation type="submission" date="2024-01" db="EMBL/GenBank/DDBJ databases">
        <title>A draft genome for the cacao thread blight pathogen Marasmiellus scandens.</title>
        <authorList>
            <person name="Baruah I.K."/>
            <person name="Leung J."/>
            <person name="Bukari Y."/>
            <person name="Amoako-Attah I."/>
            <person name="Meinhardt L.W."/>
            <person name="Bailey B.A."/>
            <person name="Cohen S.P."/>
        </authorList>
    </citation>
    <scope>NUCLEOTIDE SEQUENCE [LARGE SCALE GENOMIC DNA]</scope>
    <source>
        <strain evidence="8 9">GH-19</strain>
    </source>
</reference>
<dbReference type="PANTHER" id="PTHR10516:SF443">
    <property type="entry name" value="FK506-BINDING PROTEIN 59-RELATED"/>
    <property type="match status" value="1"/>
</dbReference>
<dbReference type="EC" id="5.2.1.8" evidence="2 6"/>
<organism evidence="8 9">
    <name type="scientific">Marasmiellus scandens</name>
    <dbReference type="NCBI Taxonomy" id="2682957"/>
    <lineage>
        <taxon>Eukaryota</taxon>
        <taxon>Fungi</taxon>
        <taxon>Dikarya</taxon>
        <taxon>Basidiomycota</taxon>
        <taxon>Agaricomycotina</taxon>
        <taxon>Agaricomycetes</taxon>
        <taxon>Agaricomycetidae</taxon>
        <taxon>Agaricales</taxon>
        <taxon>Marasmiineae</taxon>
        <taxon>Omphalotaceae</taxon>
        <taxon>Marasmiellus</taxon>
    </lineage>
</organism>
<keyword evidence="4 6" id="KW-0413">Isomerase</keyword>
<feature type="domain" description="PPIase FKBP-type" evidence="7">
    <location>
        <begin position="87"/>
        <end position="175"/>
    </location>
</feature>
<dbReference type="PROSITE" id="PS50059">
    <property type="entry name" value="FKBP_PPIASE"/>
    <property type="match status" value="1"/>
</dbReference>
<dbReference type="InterPro" id="IPR046357">
    <property type="entry name" value="PPIase_dom_sf"/>
</dbReference>
<name>A0ABR1JYZ4_9AGAR</name>
<dbReference type="InterPro" id="IPR001179">
    <property type="entry name" value="PPIase_FKBP_dom"/>
</dbReference>